<dbReference type="Gene3D" id="6.20.20.10">
    <property type="match status" value="1"/>
</dbReference>
<keyword evidence="2" id="KW-1185">Reference proteome</keyword>
<name>A0ABV1MRT2_9BACI</name>
<evidence type="ECO:0000313" key="1">
    <source>
        <dbReference type="EMBL" id="MEQ6355226.1"/>
    </source>
</evidence>
<gene>
    <name evidence="1" type="ORF">ABNX05_11410</name>
</gene>
<proteinExistence type="predicted"/>
<reference evidence="1 2" key="1">
    <citation type="submission" date="2024-06" db="EMBL/GenBank/DDBJ databases">
        <title>Lysinibacillus zambalefons sp. nov., a Novel Firmicute Isolated from the Poon Bato Zambales Hyperalkaline Spring.</title>
        <authorList>
            <person name="Aja J.A."/>
            <person name="Lazaro J.E.H."/>
            <person name="Llorin L.D."/>
            <person name="Lim K.R."/>
            <person name="Teodosio J."/>
            <person name="Dalisay D.S."/>
        </authorList>
    </citation>
    <scope>NUCLEOTIDE SEQUENCE [LARGE SCALE GENOMIC DNA]</scope>
    <source>
        <strain evidence="1 2">M3</strain>
    </source>
</reference>
<comment type="caution">
    <text evidence="1">The sequence shown here is derived from an EMBL/GenBank/DDBJ whole genome shotgun (WGS) entry which is preliminary data.</text>
</comment>
<accession>A0ABV1MRT2</accession>
<dbReference type="RefSeq" id="WP_349659855.1">
    <property type="nucleotide sequence ID" value="NZ_JBEGDG010000007.1"/>
</dbReference>
<sequence length="133" mass="15542">MTNKIKVIEIKREFLNGNKTVVIEETCARCSGNGNFAHMKHVDNGICYKCEGTGVTPKTIKVSSNEEIELVNETVKIKPLVTKKVNDDEAMRNAMIRINEEKKAKRLEWERIREEDERLQREIEENFEPFTWD</sequence>
<dbReference type="Proteomes" id="UP001478862">
    <property type="component" value="Unassembled WGS sequence"/>
</dbReference>
<protein>
    <submittedName>
        <fullName evidence="1">Uncharacterized protein</fullName>
    </submittedName>
</protein>
<evidence type="ECO:0000313" key="2">
    <source>
        <dbReference type="Proteomes" id="UP001478862"/>
    </source>
</evidence>
<dbReference type="EMBL" id="JBEGDG010000007">
    <property type="protein sequence ID" value="MEQ6355226.1"/>
    <property type="molecule type" value="Genomic_DNA"/>
</dbReference>
<organism evidence="1 2">
    <name type="scientific">Lysinibacillus zambalensis</name>
    <dbReference type="NCBI Taxonomy" id="3160866"/>
    <lineage>
        <taxon>Bacteria</taxon>
        <taxon>Bacillati</taxon>
        <taxon>Bacillota</taxon>
        <taxon>Bacilli</taxon>
        <taxon>Bacillales</taxon>
        <taxon>Bacillaceae</taxon>
        <taxon>Lysinibacillus</taxon>
    </lineage>
</organism>